<evidence type="ECO:0008006" key="4">
    <source>
        <dbReference type="Google" id="ProtNLM"/>
    </source>
</evidence>
<protein>
    <recommendedName>
        <fullName evidence="4">Integral membrane protein</fullName>
    </recommendedName>
</protein>
<keyword evidence="3" id="KW-1185">Reference proteome</keyword>
<gene>
    <name evidence="2" type="ORF">GCM10007269_11560</name>
</gene>
<evidence type="ECO:0000313" key="2">
    <source>
        <dbReference type="EMBL" id="GGD70032.1"/>
    </source>
</evidence>
<keyword evidence="1" id="KW-0472">Membrane</keyword>
<dbReference type="EMBL" id="BMCM01000001">
    <property type="protein sequence ID" value="GGD70032.1"/>
    <property type="molecule type" value="Genomic_DNA"/>
</dbReference>
<sequence length="127" mass="12984">MTGGRLARLSLRFDAIYCLVVGLVVAGTAPLTANGVALSPPLLIGVGGATFLWGAYVWWASCQRPIRTAARVVMIANIAASLGLATTGLVAGTTVLTLAAFPLSIDVAAFAVSQGTALRRLRDSTIG</sequence>
<feature type="transmembrane region" description="Helical" evidence="1">
    <location>
        <begin position="42"/>
        <end position="60"/>
    </location>
</feature>
<feature type="transmembrane region" description="Helical" evidence="1">
    <location>
        <begin position="72"/>
        <end position="92"/>
    </location>
</feature>
<keyword evidence="1" id="KW-0812">Transmembrane</keyword>
<feature type="transmembrane region" description="Helical" evidence="1">
    <location>
        <begin position="15"/>
        <end position="36"/>
    </location>
</feature>
<evidence type="ECO:0000313" key="3">
    <source>
        <dbReference type="Proteomes" id="UP000629365"/>
    </source>
</evidence>
<comment type="caution">
    <text evidence="2">The sequence shown here is derived from an EMBL/GenBank/DDBJ whole genome shotgun (WGS) entry which is preliminary data.</text>
</comment>
<name>A0ABQ1RL56_9MICO</name>
<accession>A0ABQ1RL56</accession>
<dbReference type="Proteomes" id="UP000629365">
    <property type="component" value="Unassembled WGS sequence"/>
</dbReference>
<organism evidence="2 3">
    <name type="scientific">Microbacterium murale</name>
    <dbReference type="NCBI Taxonomy" id="1081040"/>
    <lineage>
        <taxon>Bacteria</taxon>
        <taxon>Bacillati</taxon>
        <taxon>Actinomycetota</taxon>
        <taxon>Actinomycetes</taxon>
        <taxon>Micrococcales</taxon>
        <taxon>Microbacteriaceae</taxon>
        <taxon>Microbacterium</taxon>
    </lineage>
</organism>
<dbReference type="RefSeq" id="WP_188435563.1">
    <property type="nucleotide sequence ID" value="NZ_BMCM01000001.1"/>
</dbReference>
<evidence type="ECO:0000256" key="1">
    <source>
        <dbReference type="SAM" id="Phobius"/>
    </source>
</evidence>
<proteinExistence type="predicted"/>
<reference evidence="3" key="1">
    <citation type="journal article" date="2019" name="Int. J. Syst. Evol. Microbiol.">
        <title>The Global Catalogue of Microorganisms (GCM) 10K type strain sequencing project: providing services to taxonomists for standard genome sequencing and annotation.</title>
        <authorList>
            <consortium name="The Broad Institute Genomics Platform"/>
            <consortium name="The Broad Institute Genome Sequencing Center for Infectious Disease"/>
            <person name="Wu L."/>
            <person name="Ma J."/>
        </authorList>
    </citation>
    <scope>NUCLEOTIDE SEQUENCE [LARGE SCALE GENOMIC DNA]</scope>
    <source>
        <strain evidence="3">CCM 7640</strain>
    </source>
</reference>
<keyword evidence="1" id="KW-1133">Transmembrane helix</keyword>